<evidence type="ECO:0000256" key="1">
    <source>
        <dbReference type="ARBA" id="ARBA00023015"/>
    </source>
</evidence>
<dbReference type="InterPro" id="IPR009057">
    <property type="entry name" value="Homeodomain-like_sf"/>
</dbReference>
<feature type="domain" description="HTH araC/xylS-type" evidence="4">
    <location>
        <begin position="160"/>
        <end position="258"/>
    </location>
</feature>
<evidence type="ECO:0000313" key="6">
    <source>
        <dbReference type="Proteomes" id="UP001198200"/>
    </source>
</evidence>
<dbReference type="Gene3D" id="1.10.10.60">
    <property type="entry name" value="Homeodomain-like"/>
    <property type="match status" value="1"/>
</dbReference>
<dbReference type="SUPFAM" id="SSF46689">
    <property type="entry name" value="Homeodomain-like"/>
    <property type="match status" value="1"/>
</dbReference>
<dbReference type="RefSeq" id="WP_308731246.1">
    <property type="nucleotide sequence ID" value="NZ_JAJEQN010000007.1"/>
</dbReference>
<dbReference type="PANTHER" id="PTHR43280">
    <property type="entry name" value="ARAC-FAMILY TRANSCRIPTIONAL REGULATOR"/>
    <property type="match status" value="1"/>
</dbReference>
<dbReference type="GO" id="GO:0003700">
    <property type="term" value="F:DNA-binding transcription factor activity"/>
    <property type="evidence" value="ECO:0007669"/>
    <property type="project" value="InterPro"/>
</dbReference>
<dbReference type="InterPro" id="IPR037923">
    <property type="entry name" value="HTH-like"/>
</dbReference>
<dbReference type="InterPro" id="IPR020449">
    <property type="entry name" value="Tscrpt_reg_AraC-type_HTH"/>
</dbReference>
<keyword evidence="6" id="KW-1185">Reference proteome</keyword>
<reference evidence="5 6" key="1">
    <citation type="submission" date="2021-10" db="EMBL/GenBank/DDBJ databases">
        <title>Anaerobic single-cell dispensing facilitates the cultivation of human gut bacteria.</title>
        <authorList>
            <person name="Afrizal A."/>
        </authorList>
    </citation>
    <scope>NUCLEOTIDE SEQUENCE [LARGE SCALE GENOMIC DNA]</scope>
    <source>
        <strain evidence="5 6">CLA-AA-H224</strain>
    </source>
</reference>
<dbReference type="GO" id="GO:0043565">
    <property type="term" value="F:sequence-specific DNA binding"/>
    <property type="evidence" value="ECO:0007669"/>
    <property type="project" value="InterPro"/>
</dbReference>
<dbReference type="Gene3D" id="2.60.120.280">
    <property type="entry name" value="Regulatory protein AraC"/>
    <property type="match status" value="1"/>
</dbReference>
<evidence type="ECO:0000313" key="5">
    <source>
        <dbReference type="EMBL" id="MCC2220785.1"/>
    </source>
</evidence>
<keyword evidence="3" id="KW-0804">Transcription</keyword>
<accession>A0AAE3E2Y5</accession>
<proteinExistence type="predicted"/>
<gene>
    <name evidence="5" type="ORF">LKD48_03870</name>
</gene>
<dbReference type="PRINTS" id="PR00032">
    <property type="entry name" value="HTHARAC"/>
</dbReference>
<dbReference type="Pfam" id="PF12833">
    <property type="entry name" value="HTH_18"/>
    <property type="match status" value="1"/>
</dbReference>
<dbReference type="PROSITE" id="PS01124">
    <property type="entry name" value="HTH_ARAC_FAMILY_2"/>
    <property type="match status" value="1"/>
</dbReference>
<evidence type="ECO:0000256" key="2">
    <source>
        <dbReference type="ARBA" id="ARBA00023125"/>
    </source>
</evidence>
<dbReference type="PROSITE" id="PS00041">
    <property type="entry name" value="HTH_ARAC_FAMILY_1"/>
    <property type="match status" value="1"/>
</dbReference>
<dbReference type="PANTHER" id="PTHR43280:SF2">
    <property type="entry name" value="HTH-TYPE TRANSCRIPTIONAL REGULATOR EXSA"/>
    <property type="match status" value="1"/>
</dbReference>
<dbReference type="InterPro" id="IPR018060">
    <property type="entry name" value="HTH_AraC"/>
</dbReference>
<dbReference type="AlphaFoldDB" id="A0AAE3E2Y5"/>
<dbReference type="EMBL" id="JAJEQN010000007">
    <property type="protein sequence ID" value="MCC2220785.1"/>
    <property type="molecule type" value="Genomic_DNA"/>
</dbReference>
<dbReference type="SUPFAM" id="SSF51215">
    <property type="entry name" value="Regulatory protein AraC"/>
    <property type="match status" value="1"/>
</dbReference>
<evidence type="ECO:0000259" key="4">
    <source>
        <dbReference type="PROSITE" id="PS01124"/>
    </source>
</evidence>
<protein>
    <submittedName>
        <fullName evidence="5">Helix-turn-helix domain-containing protein</fullName>
    </submittedName>
</protein>
<evidence type="ECO:0000256" key="3">
    <source>
        <dbReference type="ARBA" id="ARBA00023163"/>
    </source>
</evidence>
<keyword evidence="1" id="KW-0805">Transcription regulation</keyword>
<keyword evidence="2" id="KW-0238">DNA-binding</keyword>
<organism evidence="5 6">
    <name type="scientific">Anthropogastromicrobium aceti</name>
    <dbReference type="NCBI Taxonomy" id="2981768"/>
    <lineage>
        <taxon>Bacteria</taxon>
        <taxon>Bacillati</taxon>
        <taxon>Bacillota</taxon>
        <taxon>Clostridia</taxon>
        <taxon>Lachnospirales</taxon>
        <taxon>Lachnospiraceae</taxon>
        <taxon>Anthropogastromicrobium</taxon>
    </lineage>
</organism>
<dbReference type="InterPro" id="IPR018062">
    <property type="entry name" value="HTH_AraC-typ_CS"/>
</dbReference>
<name>A0AAE3E2Y5_9FIRM</name>
<sequence length="260" mass="30059">MIKAITGGYINIHPSTFRMSRPKGLPHFVLLVVRSHGSFDIGSEHFSVEPPQIIILAPHTPNYYGNPDGDYVNDWLHFDTDEPKLIERLNAISNHPFSIEDTDIFSFCIRHILLELSFGQPDLKDENMRALFTFLFNSLSTAHASFKSRTYITPLENQLKQLHLEISNSLEQKHSIARCAKQLNISESYFQLIYKKLFGISFQQDLILMRVTRARFNLSTSNLSLSQIAELCGYNNEVHFYRQFKKLTGVTPAYYRKHPF</sequence>
<comment type="caution">
    <text evidence="5">The sequence shown here is derived from an EMBL/GenBank/DDBJ whole genome shotgun (WGS) entry which is preliminary data.</text>
</comment>
<dbReference type="SMART" id="SM00342">
    <property type="entry name" value="HTH_ARAC"/>
    <property type="match status" value="1"/>
</dbReference>
<dbReference type="Proteomes" id="UP001198200">
    <property type="component" value="Unassembled WGS sequence"/>
</dbReference>